<gene>
    <name evidence="2" type="ORF">Fot_11696</name>
</gene>
<feature type="compositionally biased region" description="Basic residues" evidence="1">
    <location>
        <begin position="14"/>
        <end position="25"/>
    </location>
</feature>
<evidence type="ECO:0000256" key="1">
    <source>
        <dbReference type="SAM" id="MobiDB-lite"/>
    </source>
</evidence>
<evidence type="ECO:0000313" key="2">
    <source>
        <dbReference type="EMBL" id="KAL2550166.1"/>
    </source>
</evidence>
<evidence type="ECO:0000313" key="3">
    <source>
        <dbReference type="Proteomes" id="UP001604277"/>
    </source>
</evidence>
<comment type="caution">
    <text evidence="2">The sequence shown here is derived from an EMBL/GenBank/DDBJ whole genome shotgun (WGS) entry which is preliminary data.</text>
</comment>
<name>A0ABD1WKF2_9LAMI</name>
<organism evidence="2 3">
    <name type="scientific">Forsythia ovata</name>
    <dbReference type="NCBI Taxonomy" id="205694"/>
    <lineage>
        <taxon>Eukaryota</taxon>
        <taxon>Viridiplantae</taxon>
        <taxon>Streptophyta</taxon>
        <taxon>Embryophyta</taxon>
        <taxon>Tracheophyta</taxon>
        <taxon>Spermatophyta</taxon>
        <taxon>Magnoliopsida</taxon>
        <taxon>eudicotyledons</taxon>
        <taxon>Gunneridae</taxon>
        <taxon>Pentapetalae</taxon>
        <taxon>asterids</taxon>
        <taxon>lamiids</taxon>
        <taxon>Lamiales</taxon>
        <taxon>Oleaceae</taxon>
        <taxon>Forsythieae</taxon>
        <taxon>Forsythia</taxon>
    </lineage>
</organism>
<sequence>MDISSCHSGEKRKGSARRSKGKAKKVGSVDLSYSVEHLASVGEALAASRQNCQEKVPNCHQCNTELVATGKVPKGSALYNFALTFLVNCKNREGFAAAEESEYKLGWIQYNFDKFNK</sequence>
<protein>
    <submittedName>
        <fullName evidence="2">Uncharacterized protein</fullName>
    </submittedName>
</protein>
<dbReference type="AlphaFoldDB" id="A0ABD1WKF2"/>
<keyword evidence="3" id="KW-1185">Reference proteome</keyword>
<dbReference type="Proteomes" id="UP001604277">
    <property type="component" value="Unassembled WGS sequence"/>
</dbReference>
<reference evidence="3" key="1">
    <citation type="submission" date="2024-07" db="EMBL/GenBank/DDBJ databases">
        <title>Two chromosome-level genome assemblies of Korean endemic species Abeliophyllum distichum and Forsythia ovata (Oleaceae).</title>
        <authorList>
            <person name="Jang H."/>
        </authorList>
    </citation>
    <scope>NUCLEOTIDE SEQUENCE [LARGE SCALE GENOMIC DNA]</scope>
</reference>
<proteinExistence type="predicted"/>
<accession>A0ABD1WKF2</accession>
<feature type="region of interest" description="Disordered" evidence="1">
    <location>
        <begin position="1"/>
        <end position="26"/>
    </location>
</feature>
<dbReference type="EMBL" id="JBFOLJ010000003">
    <property type="protein sequence ID" value="KAL2550166.1"/>
    <property type="molecule type" value="Genomic_DNA"/>
</dbReference>